<protein>
    <submittedName>
        <fullName evidence="1">Uncharacterized protein</fullName>
    </submittedName>
</protein>
<dbReference type="Proteomes" id="UP000032142">
    <property type="component" value="Unassembled WGS sequence"/>
</dbReference>
<name>A0A0B0P9S8_GOSAR</name>
<reference evidence="2" key="1">
    <citation type="submission" date="2014-09" db="EMBL/GenBank/DDBJ databases">
        <authorList>
            <person name="Mudge J."/>
            <person name="Ramaraj T."/>
            <person name="Lindquist I.E."/>
            <person name="Bharti A.K."/>
            <person name="Sundararajan A."/>
            <person name="Cameron C.T."/>
            <person name="Woodward J.E."/>
            <person name="May G.D."/>
            <person name="Brubaker C."/>
            <person name="Broadhvest J."/>
            <person name="Wilkins T.A."/>
        </authorList>
    </citation>
    <scope>NUCLEOTIDE SEQUENCE</scope>
    <source>
        <strain evidence="2">cv. AKA8401</strain>
    </source>
</reference>
<keyword evidence="2" id="KW-1185">Reference proteome</keyword>
<accession>A0A0B0P9S8</accession>
<gene>
    <name evidence="1" type="ORF">F383_29690</name>
</gene>
<dbReference type="EMBL" id="KN425211">
    <property type="protein sequence ID" value="KHG23468.1"/>
    <property type="molecule type" value="Genomic_DNA"/>
</dbReference>
<proteinExistence type="predicted"/>
<sequence>MFVRVRPRLICWHRYVILICIYE</sequence>
<evidence type="ECO:0000313" key="1">
    <source>
        <dbReference type="EMBL" id="KHG23468.1"/>
    </source>
</evidence>
<dbReference type="AlphaFoldDB" id="A0A0B0P9S8"/>
<organism evidence="1 2">
    <name type="scientific">Gossypium arboreum</name>
    <name type="common">Tree cotton</name>
    <name type="synonym">Gossypium nanking</name>
    <dbReference type="NCBI Taxonomy" id="29729"/>
    <lineage>
        <taxon>Eukaryota</taxon>
        <taxon>Viridiplantae</taxon>
        <taxon>Streptophyta</taxon>
        <taxon>Embryophyta</taxon>
        <taxon>Tracheophyta</taxon>
        <taxon>Spermatophyta</taxon>
        <taxon>Magnoliopsida</taxon>
        <taxon>eudicotyledons</taxon>
        <taxon>Gunneridae</taxon>
        <taxon>Pentapetalae</taxon>
        <taxon>rosids</taxon>
        <taxon>malvids</taxon>
        <taxon>Malvales</taxon>
        <taxon>Malvaceae</taxon>
        <taxon>Malvoideae</taxon>
        <taxon>Gossypium</taxon>
    </lineage>
</organism>
<evidence type="ECO:0000313" key="2">
    <source>
        <dbReference type="Proteomes" id="UP000032142"/>
    </source>
</evidence>